<dbReference type="GO" id="GO:0005840">
    <property type="term" value="C:ribosome"/>
    <property type="evidence" value="ECO:0007669"/>
    <property type="project" value="UniProtKB-KW"/>
</dbReference>
<dbReference type="Gene3D" id="3.40.630.30">
    <property type="match status" value="1"/>
</dbReference>
<feature type="domain" description="N-acetyltransferase" evidence="3">
    <location>
        <begin position="100"/>
        <end position="239"/>
    </location>
</feature>
<dbReference type="AlphaFoldDB" id="A0A7W9GAL0"/>
<dbReference type="PANTHER" id="PTHR43420">
    <property type="entry name" value="ACETYLTRANSFERASE"/>
    <property type="match status" value="1"/>
</dbReference>
<dbReference type="CDD" id="cd04301">
    <property type="entry name" value="NAT_SF"/>
    <property type="match status" value="1"/>
</dbReference>
<protein>
    <submittedName>
        <fullName evidence="4">Ribosomal protein S18 acetylase RimI-like enzyme</fullName>
    </submittedName>
</protein>
<reference evidence="4 5" key="1">
    <citation type="submission" date="2020-08" db="EMBL/GenBank/DDBJ databases">
        <title>Sequencing the genomes of 1000 actinobacteria strains.</title>
        <authorList>
            <person name="Klenk H.-P."/>
        </authorList>
    </citation>
    <scope>NUCLEOTIDE SEQUENCE [LARGE SCALE GENOMIC DNA]</scope>
    <source>
        <strain evidence="4 5">DSM 45507</strain>
    </source>
</reference>
<dbReference type="PROSITE" id="PS51186">
    <property type="entry name" value="GNAT"/>
    <property type="match status" value="1"/>
</dbReference>
<dbReference type="RefSeq" id="WP_185073544.1">
    <property type="nucleotide sequence ID" value="NZ_JACHMB010000001.1"/>
</dbReference>
<evidence type="ECO:0000313" key="5">
    <source>
        <dbReference type="Proteomes" id="UP000579153"/>
    </source>
</evidence>
<keyword evidence="4" id="KW-0687">Ribonucleoprotein</keyword>
<proteinExistence type="predicted"/>
<organism evidence="4 5">
    <name type="scientific">Nonomuraea jabiensis</name>
    <dbReference type="NCBI Taxonomy" id="882448"/>
    <lineage>
        <taxon>Bacteria</taxon>
        <taxon>Bacillati</taxon>
        <taxon>Actinomycetota</taxon>
        <taxon>Actinomycetes</taxon>
        <taxon>Streptosporangiales</taxon>
        <taxon>Streptosporangiaceae</taxon>
        <taxon>Nonomuraea</taxon>
    </lineage>
</organism>
<gene>
    <name evidence="4" type="ORF">HD596_006982</name>
</gene>
<dbReference type="GO" id="GO:0016747">
    <property type="term" value="F:acyltransferase activity, transferring groups other than amino-acyl groups"/>
    <property type="evidence" value="ECO:0007669"/>
    <property type="project" value="InterPro"/>
</dbReference>
<dbReference type="InterPro" id="IPR050680">
    <property type="entry name" value="YpeA/RimI_acetyltransf"/>
</dbReference>
<sequence>MTASPAVLDDPVRASLLGAHAHLTERRGRVLRYPLDVSPFLSMPPEPGPADWDDVAALVGPAGQVALPGTVSALPAGWEEVANVPGVQLTGERLTGADDAGVVRLGARDVPEMLDLTGRTKPGPFLPRTVELGVYLGIRSGGVLVAMAGERLRPPGWTEVSAVCTDPAHRGRGLATRLVLAVVAGIRRRGETPFLHASAANVGAIRLYERLGFRLRRTTDFRTVRVPARDAVEWLAPEALDVGLGGGREP</sequence>
<dbReference type="InterPro" id="IPR016181">
    <property type="entry name" value="Acyl_CoA_acyltransferase"/>
</dbReference>
<dbReference type="InterPro" id="IPR000182">
    <property type="entry name" value="GNAT_dom"/>
</dbReference>
<name>A0A7W9GAL0_9ACTN</name>
<dbReference type="Pfam" id="PF08445">
    <property type="entry name" value="FR47"/>
    <property type="match status" value="1"/>
</dbReference>
<evidence type="ECO:0000259" key="3">
    <source>
        <dbReference type="PROSITE" id="PS51186"/>
    </source>
</evidence>
<keyword evidence="5" id="KW-1185">Reference proteome</keyword>
<keyword evidence="1" id="KW-0808">Transferase</keyword>
<comment type="caution">
    <text evidence="4">The sequence shown here is derived from an EMBL/GenBank/DDBJ whole genome shotgun (WGS) entry which is preliminary data.</text>
</comment>
<dbReference type="EMBL" id="JACHMB010000001">
    <property type="protein sequence ID" value="MBB5780226.1"/>
    <property type="molecule type" value="Genomic_DNA"/>
</dbReference>
<keyword evidence="2" id="KW-0012">Acyltransferase</keyword>
<evidence type="ECO:0000256" key="1">
    <source>
        <dbReference type="ARBA" id="ARBA00022679"/>
    </source>
</evidence>
<dbReference type="InterPro" id="IPR013653">
    <property type="entry name" value="GCN5-like_dom"/>
</dbReference>
<keyword evidence="4" id="KW-0689">Ribosomal protein</keyword>
<dbReference type="Proteomes" id="UP000579153">
    <property type="component" value="Unassembled WGS sequence"/>
</dbReference>
<evidence type="ECO:0000313" key="4">
    <source>
        <dbReference type="EMBL" id="MBB5780226.1"/>
    </source>
</evidence>
<dbReference type="PANTHER" id="PTHR43420:SF3">
    <property type="entry name" value="N-ACETYLTRANSFERASE DOMAIN-CONTAINING PROTEIN"/>
    <property type="match status" value="1"/>
</dbReference>
<evidence type="ECO:0000256" key="2">
    <source>
        <dbReference type="ARBA" id="ARBA00023315"/>
    </source>
</evidence>
<accession>A0A7W9GAL0</accession>
<dbReference type="SUPFAM" id="SSF55729">
    <property type="entry name" value="Acyl-CoA N-acyltransferases (Nat)"/>
    <property type="match status" value="1"/>
</dbReference>